<feature type="region of interest" description="Disordered" evidence="1">
    <location>
        <begin position="1"/>
        <end position="38"/>
    </location>
</feature>
<proteinExistence type="predicted"/>
<accession>A0ABR8NBL2</accession>
<dbReference type="EMBL" id="JACXYZ010000001">
    <property type="protein sequence ID" value="MBD3925526.1"/>
    <property type="molecule type" value="Genomic_DNA"/>
</dbReference>
<dbReference type="RefSeq" id="WP_191195167.1">
    <property type="nucleotide sequence ID" value="NZ_JACXYZ010000001.1"/>
</dbReference>
<evidence type="ECO:0000313" key="3">
    <source>
        <dbReference type="Proteomes" id="UP000618818"/>
    </source>
</evidence>
<keyword evidence="3" id="KW-1185">Reference proteome</keyword>
<dbReference type="Proteomes" id="UP000618818">
    <property type="component" value="Unassembled WGS sequence"/>
</dbReference>
<evidence type="ECO:0008006" key="4">
    <source>
        <dbReference type="Google" id="ProtNLM"/>
    </source>
</evidence>
<reference evidence="2 3" key="1">
    <citation type="submission" date="2020-09" db="EMBL/GenBank/DDBJ databases">
        <title>novel species in genus Nocardioides.</title>
        <authorList>
            <person name="Zhang G."/>
        </authorList>
    </citation>
    <scope>NUCLEOTIDE SEQUENCE [LARGE SCALE GENOMIC DNA]</scope>
    <source>
        <strain evidence="2 3">KCTC 39551</strain>
    </source>
</reference>
<gene>
    <name evidence="2" type="ORF">IEZ26_12890</name>
</gene>
<sequence length="163" mass="16805">MTAELVTPHPLARGGSWAGRASRRGREPLLEQSPGPDSPVGGLWASLVEVLGAIDGPSSALLATADGEALAVHGLAQADVARVARQSRAALAARIPGGPDPDRAVDTVELTLGLRHTVIASVPSPGSERHLLTVTAQGVSVQVLEAWTRRLAEDIHQALSTTA</sequence>
<evidence type="ECO:0000313" key="2">
    <source>
        <dbReference type="EMBL" id="MBD3925526.1"/>
    </source>
</evidence>
<name>A0ABR8NBL2_9ACTN</name>
<comment type="caution">
    <text evidence="2">The sequence shown here is derived from an EMBL/GenBank/DDBJ whole genome shotgun (WGS) entry which is preliminary data.</text>
</comment>
<organism evidence="2 3">
    <name type="scientific">Nocardioides cavernae</name>
    <dbReference type="NCBI Taxonomy" id="1921566"/>
    <lineage>
        <taxon>Bacteria</taxon>
        <taxon>Bacillati</taxon>
        <taxon>Actinomycetota</taxon>
        <taxon>Actinomycetes</taxon>
        <taxon>Propionibacteriales</taxon>
        <taxon>Nocardioidaceae</taxon>
        <taxon>Nocardioides</taxon>
    </lineage>
</organism>
<protein>
    <recommendedName>
        <fullName evidence="4">Roadblock/LAMTOR2 domain-containing protein</fullName>
    </recommendedName>
</protein>
<evidence type="ECO:0000256" key="1">
    <source>
        <dbReference type="SAM" id="MobiDB-lite"/>
    </source>
</evidence>